<proteinExistence type="predicted"/>
<dbReference type="Proteomes" id="UP001140949">
    <property type="component" value="Unassembled WGS sequence"/>
</dbReference>
<reference evidence="2" key="1">
    <citation type="journal article" date="2023" name="GigaByte">
        <title>Genome assembly of the bearded iris, Iris pallida Lam.</title>
        <authorList>
            <person name="Bruccoleri R.E."/>
            <person name="Oakeley E.J."/>
            <person name="Faust A.M.E."/>
            <person name="Altorfer M."/>
            <person name="Dessus-Babus S."/>
            <person name="Burckhardt D."/>
            <person name="Oertli M."/>
            <person name="Naumann U."/>
            <person name="Petersen F."/>
            <person name="Wong J."/>
        </authorList>
    </citation>
    <scope>NUCLEOTIDE SEQUENCE</scope>
    <source>
        <strain evidence="2">GSM-AAB239-AS_SAM_17_03QT</strain>
    </source>
</reference>
<reference evidence="2" key="2">
    <citation type="submission" date="2023-04" db="EMBL/GenBank/DDBJ databases">
        <authorList>
            <person name="Bruccoleri R.E."/>
            <person name="Oakeley E.J."/>
            <person name="Faust A.-M."/>
            <person name="Dessus-Babus S."/>
            <person name="Altorfer M."/>
            <person name="Burckhardt D."/>
            <person name="Oertli M."/>
            <person name="Naumann U."/>
            <person name="Petersen F."/>
            <person name="Wong J."/>
        </authorList>
    </citation>
    <scope>NUCLEOTIDE SEQUENCE</scope>
    <source>
        <strain evidence="2">GSM-AAB239-AS_SAM_17_03QT</strain>
        <tissue evidence="2">Leaf</tissue>
    </source>
</reference>
<evidence type="ECO:0000256" key="1">
    <source>
        <dbReference type="SAM" id="MobiDB-lite"/>
    </source>
</evidence>
<dbReference type="PANTHER" id="PTHR33167:SF26">
    <property type="entry name" value="EXPRESSED PROTEIN"/>
    <property type="match status" value="1"/>
</dbReference>
<name>A0AAX6FHN7_IRIPA</name>
<sequence>MGTYLQQYDKDYMRMAMLKQEETFRHQVHELHRLYQVQKVLMNDMEAEKRQRNSSNSRNKIERWNTDDHMTSSHQPCYQYSCQDKRRPCLALDLELPAGEHVGKDDRDVMLDVDDEEECGLELTLATGCRSRRKKENSFTSDSGASISSSSTESGTRVKLNGNEWGVFHVRDKKLGGHRRERKSVFDADEQMREERVKQPPWFFHCLSLNMT</sequence>
<gene>
    <name evidence="2" type="ORF">M6B38_418570</name>
</gene>
<keyword evidence="3" id="KW-1185">Reference proteome</keyword>
<protein>
    <submittedName>
        <fullName evidence="2">Uncharacterized protein</fullName>
    </submittedName>
</protein>
<evidence type="ECO:0000313" key="3">
    <source>
        <dbReference type="Proteomes" id="UP001140949"/>
    </source>
</evidence>
<feature type="compositionally biased region" description="Low complexity" evidence="1">
    <location>
        <begin position="138"/>
        <end position="155"/>
    </location>
</feature>
<feature type="region of interest" description="Disordered" evidence="1">
    <location>
        <begin position="46"/>
        <end position="74"/>
    </location>
</feature>
<feature type="region of interest" description="Disordered" evidence="1">
    <location>
        <begin position="134"/>
        <end position="158"/>
    </location>
</feature>
<dbReference type="AlphaFoldDB" id="A0AAX6FHN7"/>
<feature type="compositionally biased region" description="Basic and acidic residues" evidence="1">
    <location>
        <begin position="59"/>
        <end position="71"/>
    </location>
</feature>
<dbReference type="PANTHER" id="PTHR33167">
    <property type="entry name" value="TRANSCRIPTION FACTOR, PUTATIVE (DUF863)-RELATED"/>
    <property type="match status" value="1"/>
</dbReference>
<evidence type="ECO:0000313" key="2">
    <source>
        <dbReference type="EMBL" id="KAJ6815880.1"/>
    </source>
</evidence>
<dbReference type="EMBL" id="JANAVB010028398">
    <property type="protein sequence ID" value="KAJ6815880.1"/>
    <property type="molecule type" value="Genomic_DNA"/>
</dbReference>
<accession>A0AAX6FHN7</accession>
<organism evidence="2 3">
    <name type="scientific">Iris pallida</name>
    <name type="common">Sweet iris</name>
    <dbReference type="NCBI Taxonomy" id="29817"/>
    <lineage>
        <taxon>Eukaryota</taxon>
        <taxon>Viridiplantae</taxon>
        <taxon>Streptophyta</taxon>
        <taxon>Embryophyta</taxon>
        <taxon>Tracheophyta</taxon>
        <taxon>Spermatophyta</taxon>
        <taxon>Magnoliopsida</taxon>
        <taxon>Liliopsida</taxon>
        <taxon>Asparagales</taxon>
        <taxon>Iridaceae</taxon>
        <taxon>Iridoideae</taxon>
        <taxon>Irideae</taxon>
        <taxon>Iris</taxon>
    </lineage>
</organism>
<comment type="caution">
    <text evidence="2">The sequence shown here is derived from an EMBL/GenBank/DDBJ whole genome shotgun (WGS) entry which is preliminary data.</text>
</comment>